<feature type="domain" description="Ubiquitin-like protease family profile" evidence="5">
    <location>
        <begin position="315"/>
        <end position="482"/>
    </location>
</feature>
<dbReference type="Gene3D" id="3.40.395.10">
    <property type="entry name" value="Adenoviral Proteinase, Chain A"/>
    <property type="match status" value="1"/>
</dbReference>
<dbReference type="AlphaFoldDB" id="A0AAF0XQL5"/>
<dbReference type="InterPro" id="IPR058352">
    <property type="entry name" value="DUF8039"/>
</dbReference>
<dbReference type="SUPFAM" id="SSF54001">
    <property type="entry name" value="Cysteine proteinases"/>
    <property type="match status" value="1"/>
</dbReference>
<evidence type="ECO:0000313" key="6">
    <source>
        <dbReference type="EMBL" id="WOH12453.1"/>
    </source>
</evidence>
<reference evidence="6" key="1">
    <citation type="journal article" date="2016" name="Nat. Genet.">
        <title>A high-quality carrot genome assembly provides new insights into carotenoid accumulation and asterid genome evolution.</title>
        <authorList>
            <person name="Iorizzo M."/>
            <person name="Ellison S."/>
            <person name="Senalik D."/>
            <person name="Zeng P."/>
            <person name="Satapoomin P."/>
            <person name="Huang J."/>
            <person name="Bowman M."/>
            <person name="Iovene M."/>
            <person name="Sanseverino W."/>
            <person name="Cavagnaro P."/>
            <person name="Yildiz M."/>
            <person name="Macko-Podgorni A."/>
            <person name="Moranska E."/>
            <person name="Grzebelus E."/>
            <person name="Grzebelus D."/>
            <person name="Ashrafi H."/>
            <person name="Zheng Z."/>
            <person name="Cheng S."/>
            <person name="Spooner D."/>
            <person name="Van Deynze A."/>
            <person name="Simon P."/>
        </authorList>
    </citation>
    <scope>NUCLEOTIDE SEQUENCE</scope>
    <source>
        <tissue evidence="6">Leaf</tissue>
    </source>
</reference>
<organism evidence="6 7">
    <name type="scientific">Daucus carota subsp. sativus</name>
    <name type="common">Carrot</name>
    <dbReference type="NCBI Taxonomy" id="79200"/>
    <lineage>
        <taxon>Eukaryota</taxon>
        <taxon>Viridiplantae</taxon>
        <taxon>Streptophyta</taxon>
        <taxon>Embryophyta</taxon>
        <taxon>Tracheophyta</taxon>
        <taxon>Spermatophyta</taxon>
        <taxon>Magnoliopsida</taxon>
        <taxon>eudicotyledons</taxon>
        <taxon>Gunneridae</taxon>
        <taxon>Pentapetalae</taxon>
        <taxon>asterids</taxon>
        <taxon>campanulids</taxon>
        <taxon>Apiales</taxon>
        <taxon>Apiaceae</taxon>
        <taxon>Apioideae</taxon>
        <taxon>Scandiceae</taxon>
        <taxon>Daucinae</taxon>
        <taxon>Daucus</taxon>
        <taxon>Daucus sect. Daucus</taxon>
    </lineage>
</organism>
<accession>A0AAF0XQL5</accession>
<dbReference type="Pfam" id="PF02902">
    <property type="entry name" value="Peptidase_C48"/>
    <property type="match status" value="1"/>
</dbReference>
<evidence type="ECO:0000256" key="2">
    <source>
        <dbReference type="ARBA" id="ARBA00022670"/>
    </source>
</evidence>
<keyword evidence="3" id="KW-0378">Hydrolase</keyword>
<dbReference type="Proteomes" id="UP000077755">
    <property type="component" value="Chromosome 8"/>
</dbReference>
<comment type="similarity">
    <text evidence="1">Belongs to the peptidase C48 family.</text>
</comment>
<dbReference type="PANTHER" id="PTHR33018:SF31">
    <property type="entry name" value="TRANSPOSASE, PTTA_EN_SPM, PLANT"/>
    <property type="match status" value="1"/>
</dbReference>
<evidence type="ECO:0000259" key="5">
    <source>
        <dbReference type="PROSITE" id="PS50600"/>
    </source>
</evidence>
<feature type="region of interest" description="Disordered" evidence="4">
    <location>
        <begin position="1"/>
        <end position="20"/>
    </location>
</feature>
<keyword evidence="2" id="KW-0645">Protease</keyword>
<proteinExistence type="inferred from homology"/>
<dbReference type="InterPro" id="IPR038765">
    <property type="entry name" value="Papain-like_cys_pep_sf"/>
</dbReference>
<dbReference type="Pfam" id="PF26133">
    <property type="entry name" value="DUF8039"/>
    <property type="match status" value="1"/>
</dbReference>
<dbReference type="PROSITE" id="PS50600">
    <property type="entry name" value="ULP_PROTEASE"/>
    <property type="match status" value="1"/>
</dbReference>
<gene>
    <name evidence="6" type="ORF">DCAR_0831957</name>
</gene>
<feature type="compositionally biased region" description="Polar residues" evidence="4">
    <location>
        <begin position="1"/>
        <end position="12"/>
    </location>
</feature>
<dbReference type="PANTHER" id="PTHR33018">
    <property type="entry name" value="OS10G0338966 PROTEIN-RELATED"/>
    <property type="match status" value="1"/>
</dbReference>
<name>A0AAF0XQL5_DAUCS</name>
<dbReference type="GO" id="GO:0008234">
    <property type="term" value="F:cysteine-type peptidase activity"/>
    <property type="evidence" value="ECO:0007669"/>
    <property type="project" value="InterPro"/>
</dbReference>
<sequence length="524" mass="59972">MEELQRQVSDGSWTPKGHDDVLTRALGSKEHGGRVRGVGGGAKLKDVFGSGKSKHSGVVSVDELATITQEITKKVQKECEERMNEMVRKNEMVNLKLESIFNQLNQMGVKIPDAHFVNDVGTPNNENVRSSCQSVYREDHFTNVKNPTLCCLWVIHVEKGRVVVARGTVFPSNSQGVNMIHNIPMASHNVRVSIDEVVPEYQLTPLPVSCDEHDNIGNATGSFVQWPKDLVTLGQDPISLEKKKSHKMTPKAKVHDSEKVESKGSVTPVKKNRPVIVDDISLSEHCAGLSFLLKKRPPNKKGDVFTFEENGEDPIHITPEDVDQFLKMRWLNTPIIEIFLKYVSTLCKQLKDDTFAFMLPSRLAMPHKCHQQRQDEAIDYLSDFLVANRNKRYILAPYIQEDHWMLLLFCLHESAIYVFDPLKKDRTIRLKTPARMAFKLYVSQGGQRNNKKEFLWHHTEVKCPQQGDMDSGFFVMRYMYDIVMLSQKQPDMNWKVGLGSRNYTRKEINEVRELWAKFFSLECL</sequence>
<evidence type="ECO:0000256" key="1">
    <source>
        <dbReference type="ARBA" id="ARBA00005234"/>
    </source>
</evidence>
<keyword evidence="7" id="KW-1185">Reference proteome</keyword>
<evidence type="ECO:0000313" key="7">
    <source>
        <dbReference type="Proteomes" id="UP000077755"/>
    </source>
</evidence>
<dbReference type="GO" id="GO:0006508">
    <property type="term" value="P:proteolysis"/>
    <property type="evidence" value="ECO:0007669"/>
    <property type="project" value="UniProtKB-KW"/>
</dbReference>
<dbReference type="InterPro" id="IPR003653">
    <property type="entry name" value="Peptidase_C48_C"/>
</dbReference>
<reference evidence="6" key="2">
    <citation type="submission" date="2022-03" db="EMBL/GenBank/DDBJ databases">
        <title>Draft title - Genomic analysis of global carrot germplasm unveils the trajectory of domestication and the origin of high carotenoid orange carrot.</title>
        <authorList>
            <person name="Iorizzo M."/>
            <person name="Ellison S."/>
            <person name="Senalik D."/>
            <person name="Macko-Podgorni A."/>
            <person name="Grzebelus D."/>
            <person name="Bostan H."/>
            <person name="Rolling W."/>
            <person name="Curaba J."/>
            <person name="Simon P."/>
        </authorList>
    </citation>
    <scope>NUCLEOTIDE SEQUENCE</scope>
    <source>
        <tissue evidence="6">Leaf</tissue>
    </source>
</reference>
<evidence type="ECO:0000256" key="4">
    <source>
        <dbReference type="SAM" id="MobiDB-lite"/>
    </source>
</evidence>
<evidence type="ECO:0000256" key="3">
    <source>
        <dbReference type="ARBA" id="ARBA00022801"/>
    </source>
</evidence>
<protein>
    <recommendedName>
        <fullName evidence="5">Ubiquitin-like protease family profile domain-containing protein</fullName>
    </recommendedName>
</protein>
<dbReference type="EMBL" id="CP093350">
    <property type="protein sequence ID" value="WOH12453.1"/>
    <property type="molecule type" value="Genomic_DNA"/>
</dbReference>